<gene>
    <name evidence="6" type="ORF">ASPSYDRAFT_91185</name>
</gene>
<comment type="similarity">
    <text evidence="1">Belongs to the glycosyl hydrolase 13 family.</text>
</comment>
<dbReference type="GO" id="GO:0004556">
    <property type="term" value="F:alpha-amylase activity"/>
    <property type="evidence" value="ECO:0007669"/>
    <property type="project" value="TreeGrafter"/>
</dbReference>
<name>A0A1L9TBQ7_9EURO</name>
<keyword evidence="2" id="KW-0378">Hydrolase</keyword>
<evidence type="ECO:0000256" key="2">
    <source>
        <dbReference type="ARBA" id="ARBA00022801"/>
    </source>
</evidence>
<dbReference type="AlphaFoldDB" id="A0A1L9TBQ7"/>
<dbReference type="CDD" id="cd11333">
    <property type="entry name" value="AmyAc_SI_OligoGlu_DGase"/>
    <property type="match status" value="1"/>
</dbReference>
<dbReference type="SUPFAM" id="SSF51445">
    <property type="entry name" value="(Trans)glycosidases"/>
    <property type="match status" value="1"/>
</dbReference>
<dbReference type="Gene3D" id="3.90.400.10">
    <property type="entry name" value="Oligo-1,6-glucosidase, Domain 2"/>
    <property type="match status" value="1"/>
</dbReference>
<dbReference type="RefSeq" id="XP_040700676.1">
    <property type="nucleotide sequence ID" value="XM_040852445.1"/>
</dbReference>
<dbReference type="GO" id="GO:0004574">
    <property type="term" value="F:oligo-1,6-glucosidase activity"/>
    <property type="evidence" value="ECO:0007669"/>
    <property type="project" value="TreeGrafter"/>
</dbReference>
<accession>A0A1L9TBQ7</accession>
<dbReference type="SUPFAM" id="SSF51011">
    <property type="entry name" value="Glycosyl hydrolase domain"/>
    <property type="match status" value="1"/>
</dbReference>
<dbReference type="InterPro" id="IPR045857">
    <property type="entry name" value="O16G_dom_2"/>
</dbReference>
<evidence type="ECO:0000256" key="1">
    <source>
        <dbReference type="ARBA" id="ARBA00008061"/>
    </source>
</evidence>
<organism evidence="6 7">
    <name type="scientific">Aspergillus sydowii CBS 593.65</name>
    <dbReference type="NCBI Taxonomy" id="1036612"/>
    <lineage>
        <taxon>Eukaryota</taxon>
        <taxon>Fungi</taxon>
        <taxon>Dikarya</taxon>
        <taxon>Ascomycota</taxon>
        <taxon>Pezizomycotina</taxon>
        <taxon>Eurotiomycetes</taxon>
        <taxon>Eurotiomycetidae</taxon>
        <taxon>Eurotiales</taxon>
        <taxon>Aspergillaceae</taxon>
        <taxon>Aspergillus</taxon>
        <taxon>Aspergillus subgen. Nidulantes</taxon>
    </lineage>
</organism>
<evidence type="ECO:0000259" key="5">
    <source>
        <dbReference type="SMART" id="SM00642"/>
    </source>
</evidence>
<dbReference type="Gene3D" id="3.20.20.80">
    <property type="entry name" value="Glycosidases"/>
    <property type="match status" value="1"/>
</dbReference>
<keyword evidence="7" id="KW-1185">Reference proteome</keyword>
<proteinExistence type="inferred from homology"/>
<dbReference type="Pfam" id="PF00128">
    <property type="entry name" value="Alpha-amylase"/>
    <property type="match status" value="1"/>
</dbReference>
<reference evidence="7" key="1">
    <citation type="journal article" date="2017" name="Genome Biol.">
        <title>Comparative genomics reveals high biological diversity and specific adaptations in the industrially and medically important fungal genus Aspergillus.</title>
        <authorList>
            <person name="de Vries R.P."/>
            <person name="Riley R."/>
            <person name="Wiebenga A."/>
            <person name="Aguilar-Osorio G."/>
            <person name="Amillis S."/>
            <person name="Uchima C.A."/>
            <person name="Anderluh G."/>
            <person name="Asadollahi M."/>
            <person name="Askin M."/>
            <person name="Barry K."/>
            <person name="Battaglia E."/>
            <person name="Bayram O."/>
            <person name="Benocci T."/>
            <person name="Braus-Stromeyer S.A."/>
            <person name="Caldana C."/>
            <person name="Canovas D."/>
            <person name="Cerqueira G.C."/>
            <person name="Chen F."/>
            <person name="Chen W."/>
            <person name="Choi C."/>
            <person name="Clum A."/>
            <person name="Dos Santos R.A."/>
            <person name="Damasio A.R."/>
            <person name="Diallinas G."/>
            <person name="Emri T."/>
            <person name="Fekete E."/>
            <person name="Flipphi M."/>
            <person name="Freyberg S."/>
            <person name="Gallo A."/>
            <person name="Gournas C."/>
            <person name="Habgood R."/>
            <person name="Hainaut M."/>
            <person name="Harispe M.L."/>
            <person name="Henrissat B."/>
            <person name="Hilden K.S."/>
            <person name="Hope R."/>
            <person name="Hossain A."/>
            <person name="Karabika E."/>
            <person name="Karaffa L."/>
            <person name="Karanyi Z."/>
            <person name="Krasevec N."/>
            <person name="Kuo A."/>
            <person name="Kusch H."/>
            <person name="LaButti K."/>
            <person name="Lagendijk E.L."/>
            <person name="Lapidus A."/>
            <person name="Levasseur A."/>
            <person name="Lindquist E."/>
            <person name="Lipzen A."/>
            <person name="Logrieco A.F."/>
            <person name="MacCabe A."/>
            <person name="Maekelae M.R."/>
            <person name="Malavazi I."/>
            <person name="Melin P."/>
            <person name="Meyer V."/>
            <person name="Mielnichuk N."/>
            <person name="Miskei M."/>
            <person name="Molnar A.P."/>
            <person name="Mule G."/>
            <person name="Ngan C.Y."/>
            <person name="Orejas M."/>
            <person name="Orosz E."/>
            <person name="Ouedraogo J.P."/>
            <person name="Overkamp K.M."/>
            <person name="Park H.-S."/>
            <person name="Perrone G."/>
            <person name="Piumi F."/>
            <person name="Punt P.J."/>
            <person name="Ram A.F."/>
            <person name="Ramon A."/>
            <person name="Rauscher S."/>
            <person name="Record E."/>
            <person name="Riano-Pachon D.M."/>
            <person name="Robert V."/>
            <person name="Roehrig J."/>
            <person name="Ruller R."/>
            <person name="Salamov A."/>
            <person name="Salih N.S."/>
            <person name="Samson R.A."/>
            <person name="Sandor E."/>
            <person name="Sanguinetti M."/>
            <person name="Schuetze T."/>
            <person name="Sepcic K."/>
            <person name="Shelest E."/>
            <person name="Sherlock G."/>
            <person name="Sophianopoulou V."/>
            <person name="Squina F.M."/>
            <person name="Sun H."/>
            <person name="Susca A."/>
            <person name="Todd R.B."/>
            <person name="Tsang A."/>
            <person name="Unkles S.E."/>
            <person name="van de Wiele N."/>
            <person name="van Rossen-Uffink D."/>
            <person name="Oliveira J.V."/>
            <person name="Vesth T.C."/>
            <person name="Visser J."/>
            <person name="Yu J.-H."/>
            <person name="Zhou M."/>
            <person name="Andersen M.R."/>
            <person name="Archer D.B."/>
            <person name="Baker S.E."/>
            <person name="Benoit I."/>
            <person name="Brakhage A.A."/>
            <person name="Braus G.H."/>
            <person name="Fischer R."/>
            <person name="Frisvad J.C."/>
            <person name="Goldman G.H."/>
            <person name="Houbraken J."/>
            <person name="Oakley B."/>
            <person name="Pocsi I."/>
            <person name="Scazzocchio C."/>
            <person name="Seiboth B."/>
            <person name="vanKuyk P.A."/>
            <person name="Wortman J."/>
            <person name="Dyer P.S."/>
            <person name="Grigoriev I.V."/>
        </authorList>
    </citation>
    <scope>NUCLEOTIDE SEQUENCE [LARGE SCALE GENOMIC DNA]</scope>
    <source>
        <strain evidence="7">CBS 593.65</strain>
    </source>
</reference>
<dbReference type="Gene3D" id="2.60.40.1180">
    <property type="entry name" value="Golgi alpha-mannosidase II"/>
    <property type="match status" value="1"/>
</dbReference>
<sequence>MSQSKTESSPVNAAWWKEASVYQIYPASFKDSNGDGIGDIPGIVSELDYLKALGVDLVWLSPILQSPQVDMGYDVSDYYQIHPTYGTINDVDALIEGLHKRGMRYVMDLVVNHTSDQHEWFKRSRSSRDSGFRDWYIWKKPKYDANGVRQPPNNWRAYFGGSAWQYDETTDEYYLHLFAPEQPDLNWENPKVRSAVHDIMRFWLDRGVSGFRMDVINMVSKDQSFPDAPVTDANSQWQHGAMHYCCGPRLHEYLQELGKILQEYDAFSVGEMPNVYDPAEIGRAVGFDRGELAMAFQFEIMDIDHGPDGKFSPHKYRMSDLKHIVSKWQDFMYQNGGWNALYLENHDQGRTISRFTSAGPEHRATAGKMLATFLGLQTGTPFIYQGQEIGQVNVPNTWGIDKFRDIETLNHWDEIIAAHPTDAELHNMTLQEFRVKSRDNGRTPMQWTRDRFAGFTAAPNGPWIDVHDDYEDWNAASQVGNPNSIFQYWAKVLGLRKTHMAVFVYGSYRLVDEANDDLFIYLRVNGGQSALILANFTGKEVSWVVPAEAISILENGVVLLENYQRHRSVLPDGTVTVKPFESFVVFLDSPSDSAGGKL</sequence>
<dbReference type="GO" id="GO:0000025">
    <property type="term" value="P:maltose catabolic process"/>
    <property type="evidence" value="ECO:0007669"/>
    <property type="project" value="TreeGrafter"/>
</dbReference>
<keyword evidence="4" id="KW-0462">Maltose metabolism</keyword>
<dbReference type="FunFam" id="3.90.400.10:FF:000004">
    <property type="entry name" value="Oligo-1,6-glucosidase"/>
    <property type="match status" value="1"/>
</dbReference>
<dbReference type="OrthoDB" id="1740265at2759"/>
<dbReference type="FunFam" id="3.20.20.80:FF:000087">
    <property type="entry name" value="Oligo-1,6-glucosidase IMA1"/>
    <property type="match status" value="1"/>
</dbReference>
<dbReference type="Proteomes" id="UP000184356">
    <property type="component" value="Unassembled WGS sequence"/>
</dbReference>
<dbReference type="InterPro" id="IPR013780">
    <property type="entry name" value="Glyco_hydro_b"/>
</dbReference>
<evidence type="ECO:0000313" key="6">
    <source>
        <dbReference type="EMBL" id="OJJ56870.1"/>
    </source>
</evidence>
<dbReference type="EMBL" id="KV878589">
    <property type="protein sequence ID" value="OJJ56870.1"/>
    <property type="molecule type" value="Genomic_DNA"/>
</dbReference>
<dbReference type="STRING" id="1036612.A0A1L9TBQ7"/>
<dbReference type="GO" id="GO:0033934">
    <property type="term" value="F:glucan 1,4-alpha-maltotriohydrolase activity"/>
    <property type="evidence" value="ECO:0007669"/>
    <property type="project" value="TreeGrafter"/>
</dbReference>
<dbReference type="PANTHER" id="PTHR10357:SF232">
    <property type="entry name" value="GLYCOSYL HYDROLASE FAMILY 13 CATALYTIC DOMAIN-CONTAINING PROTEIN"/>
    <property type="match status" value="1"/>
</dbReference>
<evidence type="ECO:0000256" key="4">
    <source>
        <dbReference type="ARBA" id="ARBA00026248"/>
    </source>
</evidence>
<dbReference type="InterPro" id="IPR006047">
    <property type="entry name" value="GH13_cat_dom"/>
</dbReference>
<dbReference type="SMART" id="SM00642">
    <property type="entry name" value="Aamy"/>
    <property type="match status" value="1"/>
</dbReference>
<keyword evidence="3" id="KW-0326">Glycosidase</keyword>
<dbReference type="VEuPathDB" id="FungiDB:ASPSYDRAFT_91185"/>
<protein>
    <recommendedName>
        <fullName evidence="5">Glycosyl hydrolase family 13 catalytic domain-containing protein</fullName>
    </recommendedName>
</protein>
<dbReference type="GO" id="GO:0004575">
    <property type="term" value="F:sucrose alpha-glucosidase activity"/>
    <property type="evidence" value="ECO:0007669"/>
    <property type="project" value="TreeGrafter"/>
</dbReference>
<evidence type="ECO:0000313" key="7">
    <source>
        <dbReference type="Proteomes" id="UP000184356"/>
    </source>
</evidence>
<evidence type="ECO:0000256" key="3">
    <source>
        <dbReference type="ARBA" id="ARBA00023295"/>
    </source>
</evidence>
<feature type="domain" description="Glycosyl hydrolase family 13 catalytic" evidence="5">
    <location>
        <begin position="23"/>
        <end position="442"/>
    </location>
</feature>
<dbReference type="FunFam" id="3.20.20.80:FF:000064">
    <property type="entry name" value="Oligo-1,6-glucosidase"/>
    <property type="match status" value="1"/>
</dbReference>
<dbReference type="GO" id="GO:0005987">
    <property type="term" value="P:sucrose catabolic process"/>
    <property type="evidence" value="ECO:0007669"/>
    <property type="project" value="TreeGrafter"/>
</dbReference>
<dbReference type="GeneID" id="63768518"/>
<dbReference type="InterPro" id="IPR017853">
    <property type="entry name" value="GH"/>
</dbReference>
<dbReference type="PANTHER" id="PTHR10357">
    <property type="entry name" value="ALPHA-AMYLASE FAMILY MEMBER"/>
    <property type="match status" value="1"/>
</dbReference>